<dbReference type="Pfam" id="PF07653">
    <property type="entry name" value="SH3_2"/>
    <property type="match status" value="1"/>
</dbReference>
<dbReference type="RefSeq" id="WP_102713714.1">
    <property type="nucleotide sequence ID" value="NZ_PJKA01000010.1"/>
</dbReference>
<accession>A0A2N8HE70</accession>
<dbReference type="InterPro" id="IPR001452">
    <property type="entry name" value="SH3_domain"/>
</dbReference>
<protein>
    <recommendedName>
        <fullName evidence="2">SH3 domain-containing protein</fullName>
    </recommendedName>
</protein>
<dbReference type="PIRSF" id="PIRSF034961">
    <property type="entry name" value="UCP034961_SH3_2"/>
    <property type="match status" value="1"/>
</dbReference>
<comment type="caution">
    <text evidence="3">The sequence shown here is derived from an EMBL/GenBank/DDBJ whole genome shotgun (WGS) entry which is preliminary data.</text>
</comment>
<name>A0A2N8HE70_9BACT</name>
<evidence type="ECO:0000313" key="4">
    <source>
        <dbReference type="Proteomes" id="UP000236000"/>
    </source>
</evidence>
<organism evidence="3 4">
    <name type="scientific">Akkermansia muciniphila</name>
    <dbReference type="NCBI Taxonomy" id="239935"/>
    <lineage>
        <taxon>Bacteria</taxon>
        <taxon>Pseudomonadati</taxon>
        <taxon>Verrucomicrobiota</taxon>
        <taxon>Verrucomicrobiia</taxon>
        <taxon>Verrucomicrobiales</taxon>
        <taxon>Akkermansiaceae</taxon>
        <taxon>Akkermansia</taxon>
    </lineage>
</organism>
<proteinExistence type="predicted"/>
<evidence type="ECO:0000259" key="2">
    <source>
        <dbReference type="Pfam" id="PF07653"/>
    </source>
</evidence>
<keyword evidence="1" id="KW-0728">SH3 domain</keyword>
<feature type="domain" description="SH3" evidence="2">
    <location>
        <begin position="11"/>
        <end position="64"/>
    </location>
</feature>
<dbReference type="InterPro" id="IPR036028">
    <property type="entry name" value="SH3-like_dom_sf"/>
</dbReference>
<gene>
    <name evidence="3" type="ORF">CXU22_06435</name>
</gene>
<dbReference type="InterPro" id="IPR014593">
    <property type="entry name" value="UCP034961_SH3_2"/>
</dbReference>
<evidence type="ECO:0000313" key="3">
    <source>
        <dbReference type="EMBL" id="PNC18261.1"/>
    </source>
</evidence>
<dbReference type="Proteomes" id="UP000236000">
    <property type="component" value="Unassembled WGS sequence"/>
</dbReference>
<dbReference type="SUPFAM" id="SSF50044">
    <property type="entry name" value="SH3-domain"/>
    <property type="match status" value="2"/>
</dbReference>
<reference evidence="3 4" key="1">
    <citation type="journal article" date="2017" name="BMC Genomics">
        <title>Genome sequencing of 39 Akkermansia muciniphila isolates reveals its population structure, genomic and functional diverisity, and global distribution in mammalian gut microbiotas.</title>
        <authorList>
            <person name="Guo X."/>
            <person name="Li S."/>
            <person name="Zhang J."/>
            <person name="Wu F."/>
            <person name="Li X."/>
            <person name="Wu D."/>
            <person name="Zhang M."/>
            <person name="Ou Z."/>
            <person name="Jie Z."/>
            <person name="Yan Q."/>
            <person name="Li P."/>
            <person name="Yi J."/>
            <person name="Peng Y."/>
        </authorList>
    </citation>
    <scope>NUCLEOTIDE SEQUENCE [LARGE SCALE GENOMIC DNA]</scope>
    <source>
        <strain evidence="3 4">GP24</strain>
    </source>
</reference>
<evidence type="ECO:0000256" key="1">
    <source>
        <dbReference type="ARBA" id="ARBA00022443"/>
    </source>
</evidence>
<dbReference type="EMBL" id="PJKA01000010">
    <property type="protein sequence ID" value="PNC18261.1"/>
    <property type="molecule type" value="Genomic_DNA"/>
</dbReference>
<sequence length="134" mass="15134">MKTSGAPQVIFKTVASHRTEYEHPIKLEKGESVTLGERAPEKNWKDWIWAENSKGAGGWIPIQLIDCQEGGTRGIVLEDYSARELDVDPGEEIVRIRTLNGWTWVRRTSDREEGWIPNETMGEEAVQAAENNPS</sequence>
<dbReference type="OrthoDB" id="1030757at2"/>
<dbReference type="AlphaFoldDB" id="A0A2N8HE70"/>